<dbReference type="Proteomes" id="UP000037854">
    <property type="component" value="Unassembled WGS sequence"/>
</dbReference>
<accession>A0ABR5MFB7</accession>
<evidence type="ECO:0000256" key="3">
    <source>
        <dbReference type="ARBA" id="ARBA00022833"/>
    </source>
</evidence>
<keyword evidence="2" id="KW-0863">Zinc-finger</keyword>
<comment type="caution">
    <text evidence="5">The sequence shown here is derived from an EMBL/GenBank/DDBJ whole genome shotgun (WGS) entry which is preliminary data.</text>
</comment>
<dbReference type="PIRSF" id="PIRSF017292">
    <property type="entry name" value="UCP017292_Znf_CHY"/>
    <property type="match status" value="1"/>
</dbReference>
<sequence>MLIHNKDVKGAIDSETRCKHYHDDNDRIAIKFYCCNEYFPCIACHHEHGCGKQKVWPREKFDMKAVLCGSCGTELTIKEYLESKFICPICLNSFNPGCSIHYHYYFAM</sequence>
<dbReference type="PROSITE" id="PS51266">
    <property type="entry name" value="ZF_CHY"/>
    <property type="match status" value="1"/>
</dbReference>
<keyword evidence="1" id="KW-0479">Metal-binding</keyword>
<dbReference type="InterPro" id="IPR008913">
    <property type="entry name" value="Znf_CHY"/>
</dbReference>
<organism evidence="5 6">
    <name type="scientific">Oceanobacillus caeni</name>
    <dbReference type="NCBI Taxonomy" id="405946"/>
    <lineage>
        <taxon>Bacteria</taxon>
        <taxon>Bacillati</taxon>
        <taxon>Bacillota</taxon>
        <taxon>Bacilli</taxon>
        <taxon>Bacillales</taxon>
        <taxon>Bacillaceae</taxon>
        <taxon>Oceanobacillus</taxon>
    </lineage>
</organism>
<dbReference type="PANTHER" id="PTHR28082">
    <property type="entry name" value="ZINC FINGER PROTEIN"/>
    <property type="match status" value="1"/>
</dbReference>
<dbReference type="EMBL" id="LGTK01000112">
    <property type="protein sequence ID" value="KPH69429.1"/>
    <property type="molecule type" value="Genomic_DNA"/>
</dbReference>
<keyword evidence="3" id="KW-0862">Zinc</keyword>
<dbReference type="PANTHER" id="PTHR28082:SF1">
    <property type="entry name" value="HELPER OF TIM PROTEIN 13"/>
    <property type="match status" value="1"/>
</dbReference>
<dbReference type="Pfam" id="PF05495">
    <property type="entry name" value="zf-CHY"/>
    <property type="match status" value="1"/>
</dbReference>
<protein>
    <submittedName>
        <fullName evidence="5">CHY zinc finger</fullName>
    </submittedName>
</protein>
<dbReference type="SUPFAM" id="SSF161219">
    <property type="entry name" value="CHY zinc finger-like"/>
    <property type="match status" value="1"/>
</dbReference>
<name>A0ABR5MFB7_9BACI</name>
<feature type="domain" description="CHY-type" evidence="4">
    <location>
        <begin position="11"/>
        <end position="92"/>
    </location>
</feature>
<evidence type="ECO:0000256" key="1">
    <source>
        <dbReference type="ARBA" id="ARBA00022723"/>
    </source>
</evidence>
<dbReference type="RefSeq" id="WP_060669322.1">
    <property type="nucleotide sequence ID" value="NZ_JARTGE010000108.1"/>
</dbReference>
<dbReference type="InterPro" id="IPR016694">
    <property type="entry name" value="UCP017292"/>
</dbReference>
<reference evidence="5 6" key="1">
    <citation type="submission" date="2015-07" db="EMBL/GenBank/DDBJ databases">
        <title>High-quality draft genome sequence of Oceanobacillus caeni HM6, a bacillus isolated from a human feces.</title>
        <authorList>
            <person name="Kumar J."/>
            <person name="Verma M.K."/>
            <person name="Pandey R."/>
            <person name="Bhambi M."/>
            <person name="Chauhan N."/>
        </authorList>
    </citation>
    <scope>NUCLEOTIDE SEQUENCE [LARGE SCALE GENOMIC DNA]</scope>
    <source>
        <strain evidence="5 6">HM6</strain>
    </source>
</reference>
<evidence type="ECO:0000256" key="2">
    <source>
        <dbReference type="ARBA" id="ARBA00022771"/>
    </source>
</evidence>
<evidence type="ECO:0000313" key="6">
    <source>
        <dbReference type="Proteomes" id="UP000037854"/>
    </source>
</evidence>
<keyword evidence="6" id="KW-1185">Reference proteome</keyword>
<dbReference type="InterPro" id="IPR037274">
    <property type="entry name" value="Znf_CHY_sf"/>
</dbReference>
<dbReference type="InterPro" id="IPR052604">
    <property type="entry name" value="Mito_Tim_assembly_helper"/>
</dbReference>
<evidence type="ECO:0000259" key="4">
    <source>
        <dbReference type="PROSITE" id="PS51266"/>
    </source>
</evidence>
<proteinExistence type="predicted"/>
<gene>
    <name evidence="5" type="ORF">AFL42_17085</name>
</gene>
<evidence type="ECO:0000313" key="5">
    <source>
        <dbReference type="EMBL" id="KPH69429.1"/>
    </source>
</evidence>